<dbReference type="Pfam" id="PF01636">
    <property type="entry name" value="APH"/>
    <property type="match status" value="1"/>
</dbReference>
<proteinExistence type="predicted"/>
<name>A0ABW5GLL9_9PSEU</name>
<dbReference type="PANTHER" id="PTHR21310">
    <property type="entry name" value="AMINOGLYCOSIDE PHOSPHOTRANSFERASE-RELATED-RELATED"/>
    <property type="match status" value="1"/>
</dbReference>
<dbReference type="SUPFAM" id="SSF56112">
    <property type="entry name" value="Protein kinase-like (PK-like)"/>
    <property type="match status" value="1"/>
</dbReference>
<evidence type="ECO:0000313" key="3">
    <source>
        <dbReference type="Proteomes" id="UP001597419"/>
    </source>
</evidence>
<protein>
    <submittedName>
        <fullName evidence="2">Phosphotransferase family protein</fullName>
    </submittedName>
</protein>
<gene>
    <name evidence="2" type="ORF">ACFSYJ_24015</name>
</gene>
<dbReference type="EMBL" id="JBHUKU010000014">
    <property type="protein sequence ID" value="MFD2461694.1"/>
    <property type="molecule type" value="Genomic_DNA"/>
</dbReference>
<organism evidence="2 3">
    <name type="scientific">Amycolatopsis samaneae</name>
    <dbReference type="NCBI Taxonomy" id="664691"/>
    <lineage>
        <taxon>Bacteria</taxon>
        <taxon>Bacillati</taxon>
        <taxon>Actinomycetota</taxon>
        <taxon>Actinomycetes</taxon>
        <taxon>Pseudonocardiales</taxon>
        <taxon>Pseudonocardiaceae</taxon>
        <taxon>Amycolatopsis</taxon>
    </lineage>
</organism>
<dbReference type="Proteomes" id="UP001597419">
    <property type="component" value="Unassembled WGS sequence"/>
</dbReference>
<dbReference type="Gene3D" id="3.30.200.20">
    <property type="entry name" value="Phosphorylase Kinase, domain 1"/>
    <property type="match status" value="1"/>
</dbReference>
<dbReference type="Gene3D" id="3.90.1200.10">
    <property type="match status" value="1"/>
</dbReference>
<evidence type="ECO:0000259" key="1">
    <source>
        <dbReference type="Pfam" id="PF01636"/>
    </source>
</evidence>
<accession>A0ABW5GLL9</accession>
<dbReference type="InterPro" id="IPR002575">
    <property type="entry name" value="Aminoglycoside_PTrfase"/>
</dbReference>
<dbReference type="PANTHER" id="PTHR21310:SF40">
    <property type="entry name" value="AMINOGLYCOSIDE PHOSPHOTRANSFERASE DOMAIN-CONTAINING PROTEIN-RELATED"/>
    <property type="match status" value="1"/>
</dbReference>
<evidence type="ECO:0000313" key="2">
    <source>
        <dbReference type="EMBL" id="MFD2461694.1"/>
    </source>
</evidence>
<reference evidence="3" key="1">
    <citation type="journal article" date="2019" name="Int. J. Syst. Evol. Microbiol.">
        <title>The Global Catalogue of Microorganisms (GCM) 10K type strain sequencing project: providing services to taxonomists for standard genome sequencing and annotation.</title>
        <authorList>
            <consortium name="The Broad Institute Genomics Platform"/>
            <consortium name="The Broad Institute Genome Sequencing Center for Infectious Disease"/>
            <person name="Wu L."/>
            <person name="Ma J."/>
        </authorList>
    </citation>
    <scope>NUCLEOTIDE SEQUENCE [LARGE SCALE GENOMIC DNA]</scope>
    <source>
        <strain evidence="3">CGMCC 4.7643</strain>
    </source>
</reference>
<feature type="domain" description="Aminoglycoside phosphotransferase" evidence="1">
    <location>
        <begin position="21"/>
        <end position="235"/>
    </location>
</feature>
<sequence length="279" mass="29145">MTSSDLVRRLLRHVLPGEPPIRRVDEGGDHDTWWVGTGHVLRLARDPAGSAGQRREIALREAIRPYLTVAVPRSVAVGEWAPGLGFTLDTRLSGVSAERQSVSPAGERDLADLLTGLRAVPLATLDLPAAPARSLPALVDEAAHAAARLGGDHAALAHRLTGPVPAAGPATVLHHDLKGEHLLVTGSGRIGGVLDWTDAVLGDPAEDIAGLVISVGANAALRVARLAGDATGPRALLLARCDTLIRLADRVHGSDDSPLPLLRAQLARAWETVPEDQGG</sequence>
<keyword evidence="3" id="KW-1185">Reference proteome</keyword>
<dbReference type="InterPro" id="IPR011009">
    <property type="entry name" value="Kinase-like_dom_sf"/>
</dbReference>
<dbReference type="InterPro" id="IPR051678">
    <property type="entry name" value="AGP_Transferase"/>
</dbReference>
<comment type="caution">
    <text evidence="2">The sequence shown here is derived from an EMBL/GenBank/DDBJ whole genome shotgun (WGS) entry which is preliminary data.</text>
</comment>
<dbReference type="RefSeq" id="WP_345390395.1">
    <property type="nucleotide sequence ID" value="NZ_BAABHG010000004.1"/>
</dbReference>